<organism evidence="5 6">
    <name type="scientific">Phyllobacterium endophyticum</name>
    <dbReference type="NCBI Taxonomy" id="1149773"/>
    <lineage>
        <taxon>Bacteria</taxon>
        <taxon>Pseudomonadati</taxon>
        <taxon>Pseudomonadota</taxon>
        <taxon>Alphaproteobacteria</taxon>
        <taxon>Hyphomicrobiales</taxon>
        <taxon>Phyllobacteriaceae</taxon>
        <taxon>Phyllobacterium</taxon>
    </lineage>
</organism>
<proteinExistence type="inferred from homology"/>
<dbReference type="InterPro" id="IPR055170">
    <property type="entry name" value="GFO_IDH_MocA-like_dom"/>
</dbReference>
<evidence type="ECO:0000259" key="4">
    <source>
        <dbReference type="Pfam" id="PF22725"/>
    </source>
</evidence>
<protein>
    <submittedName>
        <fullName evidence="5">Gfo/Idh/MocA family oxidoreductase</fullName>
    </submittedName>
</protein>
<comment type="similarity">
    <text evidence="1">Belongs to the Gfo/Idh/MocA family.</text>
</comment>
<feature type="domain" description="Gfo/Idh/MocA-like oxidoreductase N-terminal" evidence="3">
    <location>
        <begin position="1"/>
        <end position="115"/>
    </location>
</feature>
<dbReference type="RefSeq" id="WP_106715414.1">
    <property type="nucleotide sequence ID" value="NZ_JACHXT010000004.1"/>
</dbReference>
<evidence type="ECO:0000313" key="6">
    <source>
        <dbReference type="Proteomes" id="UP000241158"/>
    </source>
</evidence>
<dbReference type="PANTHER" id="PTHR43708:SF5">
    <property type="entry name" value="CONSERVED EXPRESSED OXIDOREDUCTASE (EUROFUNG)-RELATED"/>
    <property type="match status" value="1"/>
</dbReference>
<dbReference type="OrthoDB" id="9776544at2"/>
<keyword evidence="2" id="KW-0560">Oxidoreductase</keyword>
<dbReference type="GO" id="GO:0000166">
    <property type="term" value="F:nucleotide binding"/>
    <property type="evidence" value="ECO:0007669"/>
    <property type="project" value="InterPro"/>
</dbReference>
<dbReference type="GO" id="GO:0016491">
    <property type="term" value="F:oxidoreductase activity"/>
    <property type="evidence" value="ECO:0007669"/>
    <property type="project" value="UniProtKB-KW"/>
</dbReference>
<dbReference type="PANTHER" id="PTHR43708">
    <property type="entry name" value="CONSERVED EXPRESSED OXIDOREDUCTASE (EUROFUNG)"/>
    <property type="match status" value="1"/>
</dbReference>
<dbReference type="Proteomes" id="UP000241158">
    <property type="component" value="Unassembled WGS sequence"/>
</dbReference>
<dbReference type="EMBL" id="PGGN01000001">
    <property type="protein sequence ID" value="PSH60101.1"/>
    <property type="molecule type" value="Genomic_DNA"/>
</dbReference>
<reference evidence="5" key="1">
    <citation type="submission" date="2017-11" db="EMBL/GenBank/DDBJ databases">
        <authorList>
            <person name="Han C.G."/>
        </authorList>
    </citation>
    <scope>NUCLEOTIDE SEQUENCE [LARGE SCALE GENOMIC DNA]</scope>
    <source>
        <strain evidence="5">PEPV15</strain>
    </source>
</reference>
<dbReference type="AlphaFoldDB" id="A0A2P7B0Y1"/>
<dbReference type="InterPro" id="IPR000683">
    <property type="entry name" value="Gfo/Idh/MocA-like_OxRdtase_N"/>
</dbReference>
<dbReference type="InterPro" id="IPR051317">
    <property type="entry name" value="Gfo/Idh/MocA_oxidoreduct"/>
</dbReference>
<evidence type="ECO:0000313" key="5">
    <source>
        <dbReference type="EMBL" id="PSH60101.1"/>
    </source>
</evidence>
<comment type="caution">
    <text evidence="5">The sequence shown here is derived from an EMBL/GenBank/DDBJ whole genome shotgun (WGS) entry which is preliminary data.</text>
</comment>
<dbReference type="SUPFAM" id="SSF55347">
    <property type="entry name" value="Glyceraldehyde-3-phosphate dehydrogenase-like, C-terminal domain"/>
    <property type="match status" value="1"/>
</dbReference>
<dbReference type="Gene3D" id="3.30.360.10">
    <property type="entry name" value="Dihydrodipicolinate Reductase, domain 2"/>
    <property type="match status" value="1"/>
</dbReference>
<evidence type="ECO:0000256" key="1">
    <source>
        <dbReference type="ARBA" id="ARBA00010928"/>
    </source>
</evidence>
<evidence type="ECO:0000259" key="3">
    <source>
        <dbReference type="Pfam" id="PF01408"/>
    </source>
</evidence>
<dbReference type="Gene3D" id="3.40.50.720">
    <property type="entry name" value="NAD(P)-binding Rossmann-like Domain"/>
    <property type="match status" value="1"/>
</dbReference>
<dbReference type="Pfam" id="PF22725">
    <property type="entry name" value="GFO_IDH_MocA_C3"/>
    <property type="match status" value="1"/>
</dbReference>
<dbReference type="SUPFAM" id="SSF51735">
    <property type="entry name" value="NAD(P)-binding Rossmann-fold domains"/>
    <property type="match status" value="1"/>
</dbReference>
<feature type="domain" description="GFO/IDH/MocA-like oxidoreductase" evidence="4">
    <location>
        <begin position="137"/>
        <end position="260"/>
    </location>
</feature>
<dbReference type="InterPro" id="IPR036291">
    <property type="entry name" value="NAD(P)-bd_dom_sf"/>
</dbReference>
<accession>A0A2P7B0Y1</accession>
<evidence type="ECO:0000256" key="2">
    <source>
        <dbReference type="ARBA" id="ARBA00023002"/>
    </source>
</evidence>
<name>A0A2P7B0Y1_9HYPH</name>
<sequence>MKIAIVGTGFVADYYMTTLANHPELVLTGVFDRDSARLKQFADHYKVATYQDFEAILADPSVGIVVNLSTPESHYSLSKQALEAGKHVYCEKPLAMRYGEAAELVALAERLNLVLGSAPANALSDAYGLAADSLGGIGKPRLVYAQMEDGPVFRANWQGWRSVSGARWPGLHEFEIGCTLEHAGYALSWLVSLFGPVDSLTAFSALTFPDKGPGTEQIEMASDFSVGCLHFNSGVIARVTCGLAAPRDRSLTILGDSGTLTVVDLWDHRSLIYRETTGEGRTMRTKLADLAEVRLARFLRCKPLPGRKMRYASRAKRIKLPAYPSQIDFAGGIAAQAIAIERGTPMFNSGRVALHITELVLALNRGGSLPQPYRMRSTF</sequence>
<keyword evidence="6" id="KW-1185">Reference proteome</keyword>
<gene>
    <name evidence="5" type="ORF">CU100_05160</name>
</gene>
<dbReference type="Pfam" id="PF01408">
    <property type="entry name" value="GFO_IDH_MocA"/>
    <property type="match status" value="1"/>
</dbReference>